<dbReference type="GO" id="GO:0016020">
    <property type="term" value="C:membrane"/>
    <property type="evidence" value="ECO:0007669"/>
    <property type="project" value="InterPro"/>
</dbReference>
<evidence type="ECO:0000256" key="6">
    <source>
        <dbReference type="ARBA" id="ARBA00022777"/>
    </source>
</evidence>
<feature type="transmembrane region" description="Helical" evidence="11">
    <location>
        <begin position="24"/>
        <end position="46"/>
    </location>
</feature>
<keyword evidence="11" id="KW-0812">Transmembrane</keyword>
<dbReference type="PANTHER" id="PTHR24421">
    <property type="entry name" value="NITRATE/NITRITE SENSOR PROTEIN NARX-RELATED"/>
    <property type="match status" value="1"/>
</dbReference>
<dbReference type="Pfam" id="PF02518">
    <property type="entry name" value="HATPase_c"/>
    <property type="match status" value="1"/>
</dbReference>
<dbReference type="InterPro" id="IPR011712">
    <property type="entry name" value="Sig_transdc_His_kin_sub3_dim/P"/>
</dbReference>
<keyword evidence="9" id="KW-0175">Coiled coil</keyword>
<keyword evidence="16" id="KW-1185">Reference proteome</keyword>
<feature type="transmembrane region" description="Helical" evidence="11">
    <location>
        <begin position="289"/>
        <end position="309"/>
    </location>
</feature>
<dbReference type="GO" id="GO:0000155">
    <property type="term" value="F:phosphorelay sensor kinase activity"/>
    <property type="evidence" value="ECO:0007669"/>
    <property type="project" value="InterPro"/>
</dbReference>
<dbReference type="Pfam" id="PF13796">
    <property type="entry name" value="Sensor"/>
    <property type="match status" value="1"/>
</dbReference>
<evidence type="ECO:0000313" key="15">
    <source>
        <dbReference type="EMBL" id="SJM67192.1"/>
    </source>
</evidence>
<dbReference type="InterPro" id="IPR036890">
    <property type="entry name" value="HATPase_C_sf"/>
</dbReference>
<dbReference type="GeneID" id="303173879"/>
<dbReference type="GO" id="GO:0005524">
    <property type="term" value="F:ATP binding"/>
    <property type="evidence" value="ECO:0007669"/>
    <property type="project" value="UniProtKB-KW"/>
</dbReference>
<dbReference type="Gene3D" id="1.20.5.1930">
    <property type="match status" value="1"/>
</dbReference>
<name>A0A1R4GGX5_9MICO</name>
<evidence type="ECO:0000256" key="11">
    <source>
        <dbReference type="SAM" id="Phobius"/>
    </source>
</evidence>
<keyword evidence="6 15" id="KW-0418">Kinase</keyword>
<keyword evidence="11" id="KW-0472">Membrane</keyword>
<evidence type="ECO:0000259" key="14">
    <source>
        <dbReference type="Pfam" id="PF13796"/>
    </source>
</evidence>
<keyword evidence="5" id="KW-0547">Nucleotide-binding</keyword>
<feature type="transmembrane region" description="Helical" evidence="11">
    <location>
        <begin position="126"/>
        <end position="148"/>
    </location>
</feature>
<evidence type="ECO:0000256" key="2">
    <source>
        <dbReference type="ARBA" id="ARBA00012438"/>
    </source>
</evidence>
<keyword evidence="8" id="KW-0902">Two-component regulatory system</keyword>
<organism evidence="15 16">
    <name type="scientific">Agrococcus casei LMG 22410</name>
    <dbReference type="NCBI Taxonomy" id="1255656"/>
    <lineage>
        <taxon>Bacteria</taxon>
        <taxon>Bacillati</taxon>
        <taxon>Actinomycetota</taxon>
        <taxon>Actinomycetes</taxon>
        <taxon>Micrococcales</taxon>
        <taxon>Microbacteriaceae</taxon>
        <taxon>Agrococcus</taxon>
    </lineage>
</organism>
<dbReference type="Proteomes" id="UP000195787">
    <property type="component" value="Unassembled WGS sequence"/>
</dbReference>
<feature type="region of interest" description="Disordered" evidence="10">
    <location>
        <begin position="221"/>
        <end position="248"/>
    </location>
</feature>
<reference evidence="15 16" key="1">
    <citation type="submission" date="2017-02" db="EMBL/GenBank/DDBJ databases">
        <authorList>
            <person name="Peterson S.W."/>
        </authorList>
    </citation>
    <scope>NUCLEOTIDE SEQUENCE [LARGE SCALE GENOMIC DNA]</scope>
    <source>
        <strain evidence="15 16">LMG 22410</strain>
    </source>
</reference>
<keyword evidence="11" id="KW-1133">Transmembrane helix</keyword>
<feature type="transmembrane region" description="Helical" evidence="11">
    <location>
        <begin position="368"/>
        <end position="388"/>
    </location>
</feature>
<evidence type="ECO:0000256" key="3">
    <source>
        <dbReference type="ARBA" id="ARBA00022553"/>
    </source>
</evidence>
<keyword evidence="4" id="KW-0808">Transferase</keyword>
<feature type="domain" description="Histidine kinase/HSP90-like ATPase" evidence="12">
    <location>
        <begin position="566"/>
        <end position="653"/>
    </location>
</feature>
<gene>
    <name evidence="15" type="ORF">CZ674_11735</name>
</gene>
<evidence type="ECO:0000256" key="5">
    <source>
        <dbReference type="ARBA" id="ARBA00022741"/>
    </source>
</evidence>
<dbReference type="PANTHER" id="PTHR24421:SF10">
    <property type="entry name" value="NITRATE_NITRITE SENSOR PROTEIN NARQ"/>
    <property type="match status" value="1"/>
</dbReference>
<accession>A0A1R4GGX5</accession>
<evidence type="ECO:0000259" key="12">
    <source>
        <dbReference type="Pfam" id="PF02518"/>
    </source>
</evidence>
<dbReference type="Pfam" id="PF07730">
    <property type="entry name" value="HisKA_3"/>
    <property type="match status" value="1"/>
</dbReference>
<dbReference type="OrthoDB" id="227596at2"/>
<keyword evidence="7" id="KW-0067">ATP-binding</keyword>
<dbReference type="CDD" id="cd16917">
    <property type="entry name" value="HATPase_UhpB-NarQ-NarX-like"/>
    <property type="match status" value="1"/>
</dbReference>
<feature type="transmembrane region" description="Helical" evidence="11">
    <location>
        <begin position="394"/>
        <end position="415"/>
    </location>
</feature>
<feature type="transmembrane region" description="Helical" evidence="11">
    <location>
        <begin position="52"/>
        <end position="72"/>
    </location>
</feature>
<evidence type="ECO:0000256" key="7">
    <source>
        <dbReference type="ARBA" id="ARBA00022840"/>
    </source>
</evidence>
<feature type="domain" description="Putative sensor" evidence="14">
    <location>
        <begin position="26"/>
        <end position="214"/>
    </location>
</feature>
<dbReference type="SUPFAM" id="SSF55874">
    <property type="entry name" value="ATPase domain of HSP90 chaperone/DNA topoisomerase II/histidine kinase"/>
    <property type="match status" value="1"/>
</dbReference>
<feature type="coiled-coil region" evidence="9">
    <location>
        <begin position="425"/>
        <end position="452"/>
    </location>
</feature>
<protein>
    <recommendedName>
        <fullName evidence="2">histidine kinase</fullName>
        <ecNumber evidence="2">2.7.13.3</ecNumber>
    </recommendedName>
</protein>
<feature type="transmembrane region" description="Helical" evidence="11">
    <location>
        <begin position="316"/>
        <end position="337"/>
    </location>
</feature>
<dbReference type="InterPro" id="IPR003594">
    <property type="entry name" value="HATPase_dom"/>
</dbReference>
<dbReference type="EC" id="2.7.13.3" evidence="2"/>
<feature type="transmembrane region" description="Helical" evidence="11">
    <location>
        <begin position="263"/>
        <end position="283"/>
    </location>
</feature>
<proteinExistence type="predicted"/>
<sequence length="654" mass="68970">MATHQQEAHPSWLRRTASQLGRDYAYVVPGMFISVFAFAVLLTLFTLGVGTVIIWVGAIILPFTLAIAGAFADLSRVRLRMLGIDFAPVQYQPRQRGVLGTMKTLADPRRWLDLVFEGLIAFPMRLFTFVFAVTWSAIALGGLTFWIWGATLPRGTSLIELILDAMFGGAIPASITGSFWVDAVFNLVLGIIAIVTLPWVMRGLALLDASVTKAALLGGSSGVSNRPGPPRQDAPGSGAAAQPRPRIRTEGTARGQSLSADGWAWIVAGAAAVALLAVTWPVLAAAYEWNVVVSMVLAVAQSAAVVLAVRWAVAAILLDVFTITGSILYVAAAGPLVDLPLPWPVTLLIAHSLIVLLVALRRPWPWSVIAWFGGLVPSGLLLAILDGTDLPGHVMANIIVAASVSGGVAVIGIVIRQLTQSRGALDTERRASAEQTAKRQELEERNRIAQELHDVVAHSMSVIAVQSTTAKYRIEGLDDRAVGEFASIADSSRRALTEMRGLLSLLRTDSDAPLAPQPELADLEALIESTRQSGARIDFTALDSQGEPAQLAAVAASVPSATGLTAYRIVQESLSNAVRHSPGADVHVSVRRETDALSIRVENGLASEALAASPSPGSGMGLVGLRGRAAALGGQVTAGPTATGYLLTARLPLQ</sequence>
<keyword evidence="3" id="KW-0597">Phosphoprotein</keyword>
<evidence type="ECO:0000313" key="16">
    <source>
        <dbReference type="Proteomes" id="UP000195787"/>
    </source>
</evidence>
<dbReference type="GO" id="GO:0046983">
    <property type="term" value="F:protein dimerization activity"/>
    <property type="evidence" value="ECO:0007669"/>
    <property type="project" value="InterPro"/>
</dbReference>
<dbReference type="InterPro" id="IPR050482">
    <property type="entry name" value="Sensor_HK_TwoCompSys"/>
</dbReference>
<evidence type="ECO:0000259" key="13">
    <source>
        <dbReference type="Pfam" id="PF07730"/>
    </source>
</evidence>
<dbReference type="Gene3D" id="3.30.565.10">
    <property type="entry name" value="Histidine kinase-like ATPase, C-terminal domain"/>
    <property type="match status" value="1"/>
</dbReference>
<evidence type="ECO:0000256" key="4">
    <source>
        <dbReference type="ARBA" id="ARBA00022679"/>
    </source>
</evidence>
<feature type="transmembrane region" description="Helical" evidence="11">
    <location>
        <begin position="343"/>
        <end position="361"/>
    </location>
</feature>
<dbReference type="AlphaFoldDB" id="A0A1R4GGX5"/>
<dbReference type="InterPro" id="IPR025828">
    <property type="entry name" value="Put_sensor_dom"/>
</dbReference>
<comment type="catalytic activity">
    <reaction evidence="1">
        <text>ATP + protein L-histidine = ADP + protein N-phospho-L-histidine.</text>
        <dbReference type="EC" id="2.7.13.3"/>
    </reaction>
</comment>
<evidence type="ECO:0000256" key="8">
    <source>
        <dbReference type="ARBA" id="ARBA00023012"/>
    </source>
</evidence>
<evidence type="ECO:0000256" key="1">
    <source>
        <dbReference type="ARBA" id="ARBA00000085"/>
    </source>
</evidence>
<feature type="domain" description="Signal transduction histidine kinase subgroup 3 dimerisation and phosphoacceptor" evidence="13">
    <location>
        <begin position="444"/>
        <end position="509"/>
    </location>
</feature>
<dbReference type="EMBL" id="FUHU01000044">
    <property type="protein sequence ID" value="SJM67192.1"/>
    <property type="molecule type" value="Genomic_DNA"/>
</dbReference>
<feature type="transmembrane region" description="Helical" evidence="11">
    <location>
        <begin position="179"/>
        <end position="200"/>
    </location>
</feature>
<evidence type="ECO:0000256" key="9">
    <source>
        <dbReference type="SAM" id="Coils"/>
    </source>
</evidence>
<evidence type="ECO:0000256" key="10">
    <source>
        <dbReference type="SAM" id="MobiDB-lite"/>
    </source>
</evidence>
<dbReference type="RefSeq" id="WP_086992735.1">
    <property type="nucleotide sequence ID" value="NZ_FUHU01000044.1"/>
</dbReference>